<dbReference type="SUPFAM" id="SSF53098">
    <property type="entry name" value="Ribonuclease H-like"/>
    <property type="match status" value="1"/>
</dbReference>
<feature type="region of interest" description="Disordered" evidence="1">
    <location>
        <begin position="2056"/>
        <end position="2098"/>
    </location>
</feature>
<feature type="compositionally biased region" description="Polar residues" evidence="1">
    <location>
        <begin position="76"/>
        <end position="86"/>
    </location>
</feature>
<dbReference type="InterPro" id="IPR012337">
    <property type="entry name" value="RNaseH-like_sf"/>
</dbReference>
<feature type="region of interest" description="Disordered" evidence="1">
    <location>
        <begin position="151"/>
        <end position="177"/>
    </location>
</feature>
<evidence type="ECO:0000313" key="4">
    <source>
        <dbReference type="Proteomes" id="UP001213000"/>
    </source>
</evidence>
<feature type="region of interest" description="Disordered" evidence="1">
    <location>
        <begin position="377"/>
        <end position="440"/>
    </location>
</feature>
<dbReference type="PANTHER" id="PTHR46791:SF5">
    <property type="entry name" value="CLR5 DOMAIN-CONTAINING PROTEIN-RELATED"/>
    <property type="match status" value="1"/>
</dbReference>
<dbReference type="Pfam" id="PF24764">
    <property type="entry name" value="rva_4"/>
    <property type="match status" value="1"/>
</dbReference>
<accession>A0AAD5VL33</accession>
<feature type="region of interest" description="Disordered" evidence="1">
    <location>
        <begin position="855"/>
        <end position="891"/>
    </location>
</feature>
<feature type="domain" description="Integrase core" evidence="2">
    <location>
        <begin position="1625"/>
        <end position="1794"/>
    </location>
</feature>
<dbReference type="PANTHER" id="PTHR46791">
    <property type="entry name" value="EXPRESSED PROTEIN"/>
    <property type="match status" value="1"/>
</dbReference>
<comment type="caution">
    <text evidence="3">The sequence shown here is derived from an EMBL/GenBank/DDBJ whole genome shotgun (WGS) entry which is preliminary data.</text>
</comment>
<keyword evidence="4" id="KW-1185">Reference proteome</keyword>
<evidence type="ECO:0000259" key="2">
    <source>
        <dbReference type="Pfam" id="PF24764"/>
    </source>
</evidence>
<dbReference type="Proteomes" id="UP001213000">
    <property type="component" value="Unassembled WGS sequence"/>
</dbReference>
<gene>
    <name evidence="3" type="ORF">NP233_g9181</name>
</gene>
<feature type="compositionally biased region" description="Low complexity" evidence="1">
    <location>
        <begin position="2063"/>
        <end position="2076"/>
    </location>
</feature>
<evidence type="ECO:0000313" key="3">
    <source>
        <dbReference type="EMBL" id="KAJ3563064.1"/>
    </source>
</evidence>
<feature type="compositionally biased region" description="Polar residues" evidence="1">
    <location>
        <begin position="425"/>
        <end position="440"/>
    </location>
</feature>
<dbReference type="EMBL" id="JANIEX010000800">
    <property type="protein sequence ID" value="KAJ3563064.1"/>
    <property type="molecule type" value="Genomic_DNA"/>
</dbReference>
<dbReference type="InterPro" id="IPR058913">
    <property type="entry name" value="Integrase_dom_put"/>
</dbReference>
<reference evidence="3" key="1">
    <citation type="submission" date="2022-07" db="EMBL/GenBank/DDBJ databases">
        <title>Genome Sequence of Leucocoprinus birnbaumii.</title>
        <authorList>
            <person name="Buettner E."/>
        </authorList>
    </citation>
    <scope>NUCLEOTIDE SEQUENCE</scope>
    <source>
        <strain evidence="3">VT141</strain>
    </source>
</reference>
<feature type="region of interest" description="Disordered" evidence="1">
    <location>
        <begin position="72"/>
        <end position="102"/>
    </location>
</feature>
<name>A0AAD5VL33_9AGAR</name>
<proteinExistence type="predicted"/>
<feature type="compositionally biased region" description="Low complexity" evidence="1">
    <location>
        <begin position="1860"/>
        <end position="1875"/>
    </location>
</feature>
<feature type="compositionally biased region" description="Pro residues" evidence="1">
    <location>
        <begin position="89"/>
        <end position="100"/>
    </location>
</feature>
<protein>
    <recommendedName>
        <fullName evidence="2">Integrase core domain-containing protein</fullName>
    </recommendedName>
</protein>
<organism evidence="3 4">
    <name type="scientific">Leucocoprinus birnbaumii</name>
    <dbReference type="NCBI Taxonomy" id="56174"/>
    <lineage>
        <taxon>Eukaryota</taxon>
        <taxon>Fungi</taxon>
        <taxon>Dikarya</taxon>
        <taxon>Basidiomycota</taxon>
        <taxon>Agaricomycotina</taxon>
        <taxon>Agaricomycetes</taxon>
        <taxon>Agaricomycetidae</taxon>
        <taxon>Agaricales</taxon>
        <taxon>Agaricineae</taxon>
        <taxon>Agaricaceae</taxon>
        <taxon>Leucocoprinus</taxon>
    </lineage>
</organism>
<feature type="compositionally biased region" description="Low complexity" evidence="1">
    <location>
        <begin position="2086"/>
        <end position="2098"/>
    </location>
</feature>
<sequence>MEAGGGACRPYRLPRRGVCKARNCPHECHGYNENRADGQRLSFSLFGVPDAPVNMMSHCICTARWASHEDMDSEATPITSQGSHAVSAQPPPTTQLPPSQPRVYTAPSLALFPSASGPMLPFSSVQSNPLPNPLAPFIGRTVNEDHLASAERNGISRSSQRGGRHSDPGPGAAPSQTASDLVRFRVVWFTFGFTAPLDGSGNLTSKLQISQNGGIVFQSLNDLAVYFKVAKSQGLVQEIALAVSLSEDSLATCLSNKLDRTIQGGQRFTFTKVPGTHSGGMGSAMHFWLHAWQLLASGKPSRSTSSRKVKFLAAGLLPQEFTLSALLLFVCPREGFLTLPEHASTCLSRRILDAADLWEVGVDGSGAVCAAECRAQANNHNEASSSRRRRADENDVSTRPMQRPRTQSPRPASPETIDLTEDSDQTATHSQRPIQPHISNVTPEIAAPGVIVSVIPPSAPLEPVQSVQSANTAHVPSPIEGELTPEDLVEPDSPLHICIANKSQFGVWQSVVSSHIPISVRRDIRFDDSSTWGKDIIIWADNAVNGGRCLLLLLIHMYGDPLVRPEQPISPGTLDCNWQAEPRNLLSQSGFYCRLSNDSIGKGVHTSIIHEALELMFSPEYEQYWTTNAPDGLRKPLFQSIGDAECLAVWKAFGLLIALALYYLGGFPRGISPWAVVAAIMGQERFHRIDEGFIRHLDPDAEQHLVSWLSIDGPSVVLTSEQLTADSTLMYLLSQAEIHPASARGPRTVDRHRSITVAVLATALLGSPMVFHNREFIAFQTSLSLPLTCERNEDNIGNVFVDTFRCFHLTYPSLDGFSILGAAFRRDVEDPEQIFEHLSFVPRSSNSSTTSVLSLDAGIQGDNGNPVQQPNQQVSDGVQASKSSAGSLSSGLSSEECVRRFGESVKEYLRGEGHPSTVDIEDLGTYSERNLLDNPRLFRSRLLLKTVCGSPLLLPESYWCLMFNFVEKVDTESQEGLLMSKGVFSYHTCFKTVDIYLSPTLRDLLAWDDRQAAFEHWFHMSLLGADYWSARQNNVVITKIVHLFHHTTMSSPIEPVRVIFQLRNPQYVPCTIVATSVPKTSAGFSAKEAVEYARDSLIHLHRRISQIPDCLVGTSITVAPHSQDFMDTSFGFHEIGTLSAVSTEAVEIQPVQALPAESTRANTGAQISNLNQATHTPAPASVPTTHLQQYLDACYVPIAHELKLMQKALPRKATGYRRVLIYHLTKPISDRLGFSWNSNTMVTDTYQGQPIQIKPSRILKALGLNRDTVKTIYSHMAAGHHFLAQACENRPGESEACSFRIALKRLQAIHSNNLLVTHQGVLREGLTDVEAWVLSMSRAQHERLIGKGKSNVKSQLRVSLLTSIMDTANPNPLLDPEHIRGTFTTLQRETVIVLRTQRGDAVRLSQHQQLVQNWIHLSQQYQNTVPAGEFQHMMKHMMNIAAELVRLLDEAKIASADEPDAPPPSLVTVQRTGKRGRPKIVVDDLFLDAMAPRMTPAAMHSFLNSVGSGINKRTLRRRVLEGGHAEAGAPVFNRRVDDKTGEVSVERSNMCCNAGNATGISDQELDNRMRECLLPFIETNGRSMTQGLLVDNRIRVPRVRAEESRAHVQGLARPFQRVTIQRRTYHVAGANALWHHDGQHGLIKYKMVVHCFVDGKSWFITGLRVHNNNRADMVIALFLDAVQTYGLPSRVRGDHGTENLKVAEYMELTRGSGRGSYIWGQSVHNTRIERIWVDAKTGFVHQWSQFFLELEQHEGLVTGDLHHIWLLHHLFLDQINHHAALWVCMWNEHTLSIKGGGSASPSVMYGTSFALDGIHGWGALPANDPETVEADYGTEPDELERARVVQDFADASEDTRDTTDTSTTGTTFGPRTTPSHVPCDPPNCPLTPAKIHILNEGLCNSAVQFDAPLMTIRRTQWALGLRLYNWLVELPYDLSPEEIQWATKGQVHHITVRLCGNIRQPVMSTSSAGPTLIPSASSAHEVLQIPPTIDDDPNGNYVNTVPANLESSYRWGWERTHSTDEHSRYTHVYLRTTPEFMPQVIRHLVYQLNHPSPPLPAPVYHHSSSSSASASPASTSDETMESEGRTSTPSPSYHSHSD</sequence>
<evidence type="ECO:0000256" key="1">
    <source>
        <dbReference type="SAM" id="MobiDB-lite"/>
    </source>
</evidence>
<feature type="region of interest" description="Disordered" evidence="1">
    <location>
        <begin position="1851"/>
        <end position="1880"/>
    </location>
</feature>
<feature type="compositionally biased region" description="Polar residues" evidence="1">
    <location>
        <begin position="397"/>
        <end position="410"/>
    </location>
</feature>